<reference evidence="2" key="2">
    <citation type="journal article" date="2015" name="Data Brief">
        <title>Shoot transcriptome of the giant reed, Arundo donax.</title>
        <authorList>
            <person name="Barrero R.A."/>
            <person name="Guerrero F.D."/>
            <person name="Moolhuijzen P."/>
            <person name="Goolsby J.A."/>
            <person name="Tidwell J."/>
            <person name="Bellgard S.E."/>
            <person name="Bellgard M.I."/>
        </authorList>
    </citation>
    <scope>NUCLEOTIDE SEQUENCE</scope>
    <source>
        <tissue evidence="2">Shoot tissue taken approximately 20 cm above the soil surface</tissue>
    </source>
</reference>
<dbReference type="EMBL" id="GBRH01269856">
    <property type="protein sequence ID" value="JAD28039.1"/>
    <property type="molecule type" value="Transcribed_RNA"/>
</dbReference>
<organism evidence="2">
    <name type="scientific">Arundo donax</name>
    <name type="common">Giant reed</name>
    <name type="synonym">Donax arundinaceus</name>
    <dbReference type="NCBI Taxonomy" id="35708"/>
    <lineage>
        <taxon>Eukaryota</taxon>
        <taxon>Viridiplantae</taxon>
        <taxon>Streptophyta</taxon>
        <taxon>Embryophyta</taxon>
        <taxon>Tracheophyta</taxon>
        <taxon>Spermatophyta</taxon>
        <taxon>Magnoliopsida</taxon>
        <taxon>Liliopsida</taxon>
        <taxon>Poales</taxon>
        <taxon>Poaceae</taxon>
        <taxon>PACMAD clade</taxon>
        <taxon>Arundinoideae</taxon>
        <taxon>Arundineae</taxon>
        <taxon>Arundo</taxon>
    </lineage>
</organism>
<protein>
    <submittedName>
        <fullName evidence="2">Uncharacterized protein</fullName>
    </submittedName>
</protein>
<reference evidence="2" key="1">
    <citation type="submission" date="2014-09" db="EMBL/GenBank/DDBJ databases">
        <authorList>
            <person name="Magalhaes I.L.F."/>
            <person name="Oliveira U."/>
            <person name="Santos F.R."/>
            <person name="Vidigal T.H.D.A."/>
            <person name="Brescovit A.D."/>
            <person name="Santos A.J."/>
        </authorList>
    </citation>
    <scope>NUCLEOTIDE SEQUENCE</scope>
    <source>
        <tissue evidence="2">Shoot tissue taken approximately 20 cm above the soil surface</tissue>
    </source>
</reference>
<sequence length="58" mass="6310">MRKTIAFHLPNSAVRLPSSPQHPSTAAEFGSPYTCAAPPSDGMSSSPWASMRWKNNYS</sequence>
<proteinExistence type="predicted"/>
<evidence type="ECO:0000256" key="1">
    <source>
        <dbReference type="SAM" id="MobiDB-lite"/>
    </source>
</evidence>
<dbReference type="AlphaFoldDB" id="A0A0A8YN00"/>
<feature type="compositionally biased region" description="Polar residues" evidence="1">
    <location>
        <begin position="42"/>
        <end position="58"/>
    </location>
</feature>
<evidence type="ECO:0000313" key="2">
    <source>
        <dbReference type="EMBL" id="JAD28039.1"/>
    </source>
</evidence>
<accession>A0A0A8YN00</accession>
<name>A0A0A8YN00_ARUDO</name>
<feature type="region of interest" description="Disordered" evidence="1">
    <location>
        <begin position="13"/>
        <end position="58"/>
    </location>
</feature>